<sequence>RAHHTRPGAQVRFPASHPNLATYHLSPMATTSSPRLLPLPSSTSTCTSSALPPVCPSRLRFNPPAAAAGAVSTSALGRGCSSWLSLRCRSAAGPLPPSSEPPPPSPQDWQERLSRLQDTLRIFFAVLFWMSLFFWGSAWGGSNNSGGKKGQRFRNKSK</sequence>
<proteinExistence type="predicted"/>
<dbReference type="Gramene" id="AET5Gv20416400.1">
    <property type="protein sequence ID" value="AET5Gv20416400.1"/>
    <property type="gene ID" value="AET5Gv20416400"/>
</dbReference>
<reference evidence="2" key="4">
    <citation type="submission" date="2019-03" db="UniProtKB">
        <authorList>
            <consortium name="EnsemblPlants"/>
        </authorList>
    </citation>
    <scope>IDENTIFICATION</scope>
</reference>
<keyword evidence="1" id="KW-0812">Transmembrane</keyword>
<dbReference type="EnsemblPlants" id="AET5Gv20416400.1">
    <property type="protein sequence ID" value="AET5Gv20416400.1"/>
    <property type="gene ID" value="AET5Gv20416400"/>
</dbReference>
<evidence type="ECO:0000313" key="2">
    <source>
        <dbReference type="EnsemblPlants" id="AET5Gv20416400.1"/>
    </source>
</evidence>
<accession>A0A453KHJ5</accession>
<keyword evidence="1" id="KW-1133">Transmembrane helix</keyword>
<dbReference type="AlphaFoldDB" id="A0A453KHJ5"/>
<evidence type="ECO:0000313" key="3">
    <source>
        <dbReference type="Proteomes" id="UP000015105"/>
    </source>
</evidence>
<organism evidence="2 3">
    <name type="scientific">Aegilops tauschii subsp. strangulata</name>
    <name type="common">Goatgrass</name>
    <dbReference type="NCBI Taxonomy" id="200361"/>
    <lineage>
        <taxon>Eukaryota</taxon>
        <taxon>Viridiplantae</taxon>
        <taxon>Streptophyta</taxon>
        <taxon>Embryophyta</taxon>
        <taxon>Tracheophyta</taxon>
        <taxon>Spermatophyta</taxon>
        <taxon>Magnoliopsida</taxon>
        <taxon>Liliopsida</taxon>
        <taxon>Poales</taxon>
        <taxon>Poaceae</taxon>
        <taxon>BOP clade</taxon>
        <taxon>Pooideae</taxon>
        <taxon>Triticodae</taxon>
        <taxon>Triticeae</taxon>
        <taxon>Triticinae</taxon>
        <taxon>Aegilops</taxon>
    </lineage>
</organism>
<reference evidence="2" key="3">
    <citation type="journal article" date="2017" name="Nature">
        <title>Genome sequence of the progenitor of the wheat D genome Aegilops tauschii.</title>
        <authorList>
            <person name="Luo M.C."/>
            <person name="Gu Y.Q."/>
            <person name="Puiu D."/>
            <person name="Wang H."/>
            <person name="Twardziok S.O."/>
            <person name="Deal K.R."/>
            <person name="Huo N."/>
            <person name="Zhu T."/>
            <person name="Wang L."/>
            <person name="Wang Y."/>
            <person name="McGuire P.E."/>
            <person name="Liu S."/>
            <person name="Long H."/>
            <person name="Ramasamy R.K."/>
            <person name="Rodriguez J.C."/>
            <person name="Van S.L."/>
            <person name="Yuan L."/>
            <person name="Wang Z."/>
            <person name="Xia Z."/>
            <person name="Xiao L."/>
            <person name="Anderson O.D."/>
            <person name="Ouyang S."/>
            <person name="Liang Y."/>
            <person name="Zimin A.V."/>
            <person name="Pertea G."/>
            <person name="Qi P."/>
            <person name="Bennetzen J.L."/>
            <person name="Dai X."/>
            <person name="Dawson M.W."/>
            <person name="Muller H.G."/>
            <person name="Kugler K."/>
            <person name="Rivarola-Duarte L."/>
            <person name="Spannagl M."/>
            <person name="Mayer K.F.X."/>
            <person name="Lu F.H."/>
            <person name="Bevan M.W."/>
            <person name="Leroy P."/>
            <person name="Li P."/>
            <person name="You F.M."/>
            <person name="Sun Q."/>
            <person name="Liu Z."/>
            <person name="Lyons E."/>
            <person name="Wicker T."/>
            <person name="Salzberg S.L."/>
            <person name="Devos K.M."/>
            <person name="Dvorak J."/>
        </authorList>
    </citation>
    <scope>NUCLEOTIDE SEQUENCE [LARGE SCALE GENOMIC DNA]</scope>
    <source>
        <strain evidence="2">cv. AL8/78</strain>
    </source>
</reference>
<evidence type="ECO:0000256" key="1">
    <source>
        <dbReference type="SAM" id="Phobius"/>
    </source>
</evidence>
<dbReference type="Proteomes" id="UP000015105">
    <property type="component" value="Chromosome 5D"/>
</dbReference>
<keyword evidence="3" id="KW-1185">Reference proteome</keyword>
<dbReference type="PANTHER" id="PTHR37706">
    <property type="entry name" value="TRANSMEMBRANE PROTEIN"/>
    <property type="match status" value="1"/>
</dbReference>
<dbReference type="STRING" id="200361.A0A453KHJ5"/>
<reference evidence="3" key="1">
    <citation type="journal article" date="2014" name="Science">
        <title>Ancient hybridizations among the ancestral genomes of bread wheat.</title>
        <authorList>
            <consortium name="International Wheat Genome Sequencing Consortium,"/>
            <person name="Marcussen T."/>
            <person name="Sandve S.R."/>
            <person name="Heier L."/>
            <person name="Spannagl M."/>
            <person name="Pfeifer M."/>
            <person name="Jakobsen K.S."/>
            <person name="Wulff B.B."/>
            <person name="Steuernagel B."/>
            <person name="Mayer K.F."/>
            <person name="Olsen O.A."/>
        </authorList>
    </citation>
    <scope>NUCLEOTIDE SEQUENCE [LARGE SCALE GENOMIC DNA]</scope>
    <source>
        <strain evidence="3">cv. AL8/78</strain>
    </source>
</reference>
<reference evidence="3" key="2">
    <citation type="journal article" date="2017" name="Nat. Plants">
        <title>The Aegilops tauschii genome reveals multiple impacts of transposons.</title>
        <authorList>
            <person name="Zhao G."/>
            <person name="Zou C."/>
            <person name="Li K."/>
            <person name="Wang K."/>
            <person name="Li T."/>
            <person name="Gao L."/>
            <person name="Zhang X."/>
            <person name="Wang H."/>
            <person name="Yang Z."/>
            <person name="Liu X."/>
            <person name="Jiang W."/>
            <person name="Mao L."/>
            <person name="Kong X."/>
            <person name="Jiao Y."/>
            <person name="Jia J."/>
        </authorList>
    </citation>
    <scope>NUCLEOTIDE SEQUENCE [LARGE SCALE GENOMIC DNA]</scope>
    <source>
        <strain evidence="3">cv. AL8/78</strain>
    </source>
</reference>
<protein>
    <submittedName>
        <fullName evidence="2">Uncharacterized protein</fullName>
    </submittedName>
</protein>
<name>A0A453KHJ5_AEGTS</name>
<reference evidence="2" key="5">
    <citation type="journal article" date="2021" name="G3 (Bethesda)">
        <title>Aegilops tauschii genome assembly Aet v5.0 features greater sequence contiguity and improved annotation.</title>
        <authorList>
            <person name="Wang L."/>
            <person name="Zhu T."/>
            <person name="Rodriguez J.C."/>
            <person name="Deal K.R."/>
            <person name="Dubcovsky J."/>
            <person name="McGuire P.E."/>
            <person name="Lux T."/>
            <person name="Spannagl M."/>
            <person name="Mayer K.F.X."/>
            <person name="Baldrich P."/>
            <person name="Meyers B.C."/>
            <person name="Huo N."/>
            <person name="Gu Y.Q."/>
            <person name="Zhou H."/>
            <person name="Devos K.M."/>
            <person name="Bennetzen J.L."/>
            <person name="Unver T."/>
            <person name="Budak H."/>
            <person name="Gulick P.J."/>
            <person name="Galiba G."/>
            <person name="Kalapos B."/>
            <person name="Nelson D.R."/>
            <person name="Li P."/>
            <person name="You F.M."/>
            <person name="Luo M.C."/>
            <person name="Dvorak J."/>
        </authorList>
    </citation>
    <scope>NUCLEOTIDE SEQUENCE [LARGE SCALE GENOMIC DNA]</scope>
    <source>
        <strain evidence="2">cv. AL8/78</strain>
    </source>
</reference>
<dbReference type="PANTHER" id="PTHR37706:SF2">
    <property type="entry name" value="TRANSMEMBRANE PROTEIN"/>
    <property type="match status" value="1"/>
</dbReference>
<feature type="transmembrane region" description="Helical" evidence="1">
    <location>
        <begin position="122"/>
        <end position="140"/>
    </location>
</feature>
<keyword evidence="1" id="KW-0472">Membrane</keyword>